<evidence type="ECO:0000313" key="4">
    <source>
        <dbReference type="EMBL" id="RQM20256.1"/>
    </source>
</evidence>
<name>A0A3R7Y3I0_APHAT</name>
<sequence length="768" mass="83644">MRILALSVVASFAKAAFNASALPPVPRNFPTYTYPDDLNLAHSFPVTVKKGRDLLLPLAPLKHALFPEVDPVGSFSLGVSLSACAGSMYVSLVTTDNVVFPLSTAALQCFTFAKETPSTTNATNLLLIMADVDMDLQVAVSFASSLTFPHGYPRMFSADSLPNMTLDATSSAVAFELPTTVDVTSLVASTCNDCIYTVFLSPVVAHAAPAPVLAPICLLASSMARLPLDRSGASSGGHIPRLHTSVAKGDYIVYVVASVPPAADATTRPAALFLYTPVTAYIAHSVSWTYVLVVAMAVAAGAATGLVLLRHFHRKKKDDRRHVPSSSRFPVPIASGETAGLLPKPSATFAEDDESYDDDLDGYHDIDHVTRPTPEAPRRSSLQSNVEQFKLLQAMGARPVVQKHVSLTTRASALSHDSLAHARRLLVPLPTPSGTPFAHPPLVRPASTSAAASLLHHHTNNFPSTSLLLDRNSTICNAVIVLWNNKRKLQALRQWRDVTTAENVRLRDDFVQRVRTATKDLLLAKEKAMHDEFAMVFTPAQVDTLVTWALQIQTKSFVGVKPSVVEDLVQHMALRTYADKTCLFMEGDVGQFYYILFTGAVGIYVYQRTLRAYHYATYSKAQKIAFLPCVDIFAEWLQAKIAAFSDLLERHELSFGYRVLSVDRPIESVYFVVSGDIQVTQRWLEPVPDQPVYPQFKPSATKSIDIQVERVIRRGVLGLPLLLSDGVKAKVDATVVTASAEVYVLKAAHLTAFRSLLPTSGTVYIGET</sequence>
<dbReference type="PROSITE" id="PS50042">
    <property type="entry name" value="CNMP_BINDING_3"/>
    <property type="match status" value="1"/>
</dbReference>
<evidence type="ECO:0000256" key="1">
    <source>
        <dbReference type="SAM" id="Phobius"/>
    </source>
</evidence>
<keyword evidence="1" id="KW-0812">Transmembrane</keyword>
<keyword evidence="1" id="KW-1133">Transmembrane helix</keyword>
<keyword evidence="1" id="KW-0472">Membrane</keyword>
<dbReference type="InterPro" id="IPR018490">
    <property type="entry name" value="cNMP-bd_dom_sf"/>
</dbReference>
<feature type="transmembrane region" description="Helical" evidence="1">
    <location>
        <begin position="288"/>
        <end position="309"/>
    </location>
</feature>
<evidence type="ECO:0000256" key="2">
    <source>
        <dbReference type="SAM" id="SignalP"/>
    </source>
</evidence>
<keyword evidence="2" id="KW-0732">Signal</keyword>
<dbReference type="CDD" id="cd00038">
    <property type="entry name" value="CAP_ED"/>
    <property type="match status" value="1"/>
</dbReference>
<dbReference type="VEuPathDB" id="FungiDB:H257_02949"/>
<protein>
    <recommendedName>
        <fullName evidence="3">Cyclic nucleotide-binding domain-containing protein</fullName>
    </recommendedName>
</protein>
<feature type="chain" id="PRO_5018656311" description="Cyclic nucleotide-binding domain-containing protein" evidence="2">
    <location>
        <begin position="16"/>
        <end position="768"/>
    </location>
</feature>
<proteinExistence type="predicted"/>
<dbReference type="Gene3D" id="2.60.120.10">
    <property type="entry name" value="Jelly Rolls"/>
    <property type="match status" value="2"/>
</dbReference>
<gene>
    <name evidence="4" type="ORF">B5M09_001586</name>
</gene>
<organism evidence="4 5">
    <name type="scientific">Aphanomyces astaci</name>
    <name type="common">Crayfish plague agent</name>
    <dbReference type="NCBI Taxonomy" id="112090"/>
    <lineage>
        <taxon>Eukaryota</taxon>
        <taxon>Sar</taxon>
        <taxon>Stramenopiles</taxon>
        <taxon>Oomycota</taxon>
        <taxon>Saprolegniomycetes</taxon>
        <taxon>Saprolegniales</taxon>
        <taxon>Verrucalvaceae</taxon>
        <taxon>Aphanomyces</taxon>
    </lineage>
</organism>
<keyword evidence="5" id="KW-1185">Reference proteome</keyword>
<accession>A0A3R7Y3I0</accession>
<dbReference type="Proteomes" id="UP000284702">
    <property type="component" value="Unassembled WGS sequence"/>
</dbReference>
<feature type="signal peptide" evidence="2">
    <location>
        <begin position="1"/>
        <end position="15"/>
    </location>
</feature>
<comment type="caution">
    <text evidence="4">The sequence shown here is derived from an EMBL/GenBank/DDBJ whole genome shotgun (WGS) entry which is preliminary data.</text>
</comment>
<evidence type="ECO:0000259" key="3">
    <source>
        <dbReference type="PROSITE" id="PS50042"/>
    </source>
</evidence>
<dbReference type="EMBL" id="MZMZ02003975">
    <property type="protein sequence ID" value="RQM20256.1"/>
    <property type="molecule type" value="Genomic_DNA"/>
</dbReference>
<dbReference type="AlphaFoldDB" id="A0A3R7Y3I0"/>
<dbReference type="InterPro" id="IPR014710">
    <property type="entry name" value="RmlC-like_jellyroll"/>
</dbReference>
<evidence type="ECO:0000313" key="5">
    <source>
        <dbReference type="Proteomes" id="UP000284702"/>
    </source>
</evidence>
<feature type="domain" description="Cyclic nucleotide-binding" evidence="3">
    <location>
        <begin position="556"/>
        <end position="635"/>
    </location>
</feature>
<dbReference type="SUPFAM" id="SSF51206">
    <property type="entry name" value="cAMP-binding domain-like"/>
    <property type="match status" value="2"/>
</dbReference>
<dbReference type="VEuPathDB" id="FungiDB:H257_02950"/>
<reference evidence="4" key="1">
    <citation type="submission" date="2018-07" db="EMBL/GenBank/DDBJ databases">
        <title>Annotation of Aphanomyces astaci genome assembly.</title>
        <authorList>
            <person name="Studholme D.J."/>
        </authorList>
    </citation>
    <scope>NUCLEOTIDE SEQUENCE [LARGE SCALE GENOMIC DNA]</scope>
    <source>
        <strain evidence="4">Pc</strain>
    </source>
</reference>
<dbReference type="InterPro" id="IPR000595">
    <property type="entry name" value="cNMP-bd_dom"/>
</dbReference>